<name>A0ACB8TTR3_9APHY</name>
<sequence length="299" mass="34268">MPKTRKPKRKVPVTVRKGKRSGTRTPGPSGSSKPAATRKVIRRFHILHKRQAQLQKFLEGDSVELSRQAKDAREELQAIEQEISDMGGLEAYQKMSVIGQGNDRGGGSEKVLLEFLEELGYPKDLNEGQRWRVLEVGALKPDNYASCSSWMDVTPIDLHSRHPDISEQDFLQLDEEENKEKWDVISLSLVVNFVPEPKDRGRMLQMAHAMLRPNQYLFLALPLPCILNSRYVTPEHLQGLMTTLSYTEVKKRWKEGGKMAYWLYQKTESDKDKPDSEFAPYRKKAVVRSGNRNNFSILL</sequence>
<evidence type="ECO:0000313" key="1">
    <source>
        <dbReference type="EMBL" id="KAI0085453.1"/>
    </source>
</evidence>
<protein>
    <submittedName>
        <fullName evidence="1">Nucleolus protein</fullName>
    </submittedName>
</protein>
<comment type="caution">
    <text evidence="1">The sequence shown here is derived from an EMBL/GenBank/DDBJ whole genome shotgun (WGS) entry which is preliminary data.</text>
</comment>
<keyword evidence="2" id="KW-1185">Reference proteome</keyword>
<organism evidence="1 2">
    <name type="scientific">Irpex rosettiformis</name>
    <dbReference type="NCBI Taxonomy" id="378272"/>
    <lineage>
        <taxon>Eukaryota</taxon>
        <taxon>Fungi</taxon>
        <taxon>Dikarya</taxon>
        <taxon>Basidiomycota</taxon>
        <taxon>Agaricomycotina</taxon>
        <taxon>Agaricomycetes</taxon>
        <taxon>Polyporales</taxon>
        <taxon>Irpicaceae</taxon>
        <taxon>Irpex</taxon>
    </lineage>
</organism>
<dbReference type="EMBL" id="MU274931">
    <property type="protein sequence ID" value="KAI0085453.1"/>
    <property type="molecule type" value="Genomic_DNA"/>
</dbReference>
<gene>
    <name evidence="1" type="ORF">BDY19DRAFT_966218</name>
</gene>
<accession>A0ACB8TTR3</accession>
<reference evidence="1" key="1">
    <citation type="journal article" date="2021" name="Environ. Microbiol.">
        <title>Gene family expansions and transcriptome signatures uncover fungal adaptations to wood decay.</title>
        <authorList>
            <person name="Hage H."/>
            <person name="Miyauchi S."/>
            <person name="Viragh M."/>
            <person name="Drula E."/>
            <person name="Min B."/>
            <person name="Chaduli D."/>
            <person name="Navarro D."/>
            <person name="Favel A."/>
            <person name="Norest M."/>
            <person name="Lesage-Meessen L."/>
            <person name="Balint B."/>
            <person name="Merenyi Z."/>
            <person name="de Eugenio L."/>
            <person name="Morin E."/>
            <person name="Martinez A.T."/>
            <person name="Baldrian P."/>
            <person name="Stursova M."/>
            <person name="Martinez M.J."/>
            <person name="Novotny C."/>
            <person name="Magnuson J.K."/>
            <person name="Spatafora J.W."/>
            <person name="Maurice S."/>
            <person name="Pangilinan J."/>
            <person name="Andreopoulos W."/>
            <person name="LaButti K."/>
            <person name="Hundley H."/>
            <person name="Na H."/>
            <person name="Kuo A."/>
            <person name="Barry K."/>
            <person name="Lipzen A."/>
            <person name="Henrissat B."/>
            <person name="Riley R."/>
            <person name="Ahrendt S."/>
            <person name="Nagy L.G."/>
            <person name="Grigoriev I.V."/>
            <person name="Martin F."/>
            <person name="Rosso M.N."/>
        </authorList>
    </citation>
    <scope>NUCLEOTIDE SEQUENCE</scope>
    <source>
        <strain evidence="1">CBS 384.51</strain>
    </source>
</reference>
<proteinExistence type="predicted"/>
<dbReference type="Proteomes" id="UP001055072">
    <property type="component" value="Unassembled WGS sequence"/>
</dbReference>
<evidence type="ECO:0000313" key="2">
    <source>
        <dbReference type="Proteomes" id="UP001055072"/>
    </source>
</evidence>